<organism evidence="8 9">
    <name type="scientific">Paraburkholderia xenovorans (strain LB400)</name>
    <dbReference type="NCBI Taxonomy" id="266265"/>
    <lineage>
        <taxon>Bacteria</taxon>
        <taxon>Pseudomonadati</taxon>
        <taxon>Pseudomonadota</taxon>
        <taxon>Betaproteobacteria</taxon>
        <taxon>Burkholderiales</taxon>
        <taxon>Burkholderiaceae</taxon>
        <taxon>Paraburkholderia</taxon>
    </lineage>
</organism>
<reference evidence="8 9" key="1">
    <citation type="journal article" date="2006" name="Proc. Natl. Acad. Sci. U.S.A.">
        <title>Burkholderia xenovorans LB400 harbors a multi-replicon, 9.73-Mbp genome shaped for versatility.</title>
        <authorList>
            <person name="Chain P.S."/>
            <person name="Denef V.J."/>
            <person name="Konstantinidis K.T."/>
            <person name="Vergez L.M."/>
            <person name="Agullo L."/>
            <person name="Reyes V.L."/>
            <person name="Hauser L."/>
            <person name="Cordova M."/>
            <person name="Gomez L."/>
            <person name="Gonzalez M."/>
            <person name="Land M."/>
            <person name="Lao V."/>
            <person name="Larimer F."/>
            <person name="LiPuma J.J."/>
            <person name="Mahenthiralingam E."/>
            <person name="Malfatti S.A."/>
            <person name="Marx C.J."/>
            <person name="Parnell J.J."/>
            <person name="Ramette A."/>
            <person name="Richardson P."/>
            <person name="Seeger M."/>
            <person name="Smith D."/>
            <person name="Spilker T."/>
            <person name="Sul W.J."/>
            <person name="Tsoi T.V."/>
            <person name="Ulrich L.E."/>
            <person name="Zhulin I.B."/>
            <person name="Tiedje J.M."/>
        </authorList>
    </citation>
    <scope>NUCLEOTIDE SEQUENCE [LARGE SCALE GENOMIC DNA]</scope>
    <source>
        <strain evidence="8 9">LB400</strain>
    </source>
</reference>
<comment type="cofactor">
    <cofactor evidence="1">
        <name>FAD</name>
        <dbReference type="ChEBI" id="CHEBI:57692"/>
    </cofactor>
</comment>
<dbReference type="Gene3D" id="1.10.540.10">
    <property type="entry name" value="Acyl-CoA dehydrogenase/oxidase, N-terminal domain"/>
    <property type="match status" value="1"/>
</dbReference>
<dbReference type="PANTHER" id="PTHR43884:SF20">
    <property type="entry name" value="ACYL-COA DEHYDROGENASE FADE28"/>
    <property type="match status" value="1"/>
</dbReference>
<dbReference type="GO" id="GO:0003995">
    <property type="term" value="F:acyl-CoA dehydrogenase activity"/>
    <property type="evidence" value="ECO:0007669"/>
    <property type="project" value="TreeGrafter"/>
</dbReference>
<evidence type="ECO:0000256" key="4">
    <source>
        <dbReference type="ARBA" id="ARBA00022827"/>
    </source>
</evidence>
<dbReference type="CDD" id="cd00567">
    <property type="entry name" value="ACAD"/>
    <property type="match status" value="1"/>
</dbReference>
<dbReference type="InterPro" id="IPR037069">
    <property type="entry name" value="AcylCoA_DH/ox_N_sf"/>
</dbReference>
<keyword evidence="5" id="KW-0560">Oxidoreductase</keyword>
<dbReference type="InterPro" id="IPR036250">
    <property type="entry name" value="AcylCo_DH-like_C"/>
</dbReference>
<dbReference type="Pfam" id="PF02771">
    <property type="entry name" value="Acyl-CoA_dh_N"/>
    <property type="match status" value="1"/>
</dbReference>
<dbReference type="Proteomes" id="UP000001817">
    <property type="component" value="Chromosome 3"/>
</dbReference>
<dbReference type="RefSeq" id="WP_011493921.1">
    <property type="nucleotide sequence ID" value="NC_007953.1"/>
</dbReference>
<dbReference type="EMBL" id="CP000272">
    <property type="protein sequence ID" value="ABE36669.1"/>
    <property type="molecule type" value="Genomic_DNA"/>
</dbReference>
<evidence type="ECO:0000256" key="1">
    <source>
        <dbReference type="ARBA" id="ARBA00001974"/>
    </source>
</evidence>
<dbReference type="STRING" id="266265.Bxe_C0702"/>
<dbReference type="InterPro" id="IPR046373">
    <property type="entry name" value="Acyl-CoA_Oxase/DH_mid-dom_sf"/>
</dbReference>
<comment type="similarity">
    <text evidence="2">Belongs to the acyl-CoA dehydrogenase family.</text>
</comment>
<dbReference type="Gene3D" id="1.20.140.10">
    <property type="entry name" value="Butyryl-CoA Dehydrogenase, subunit A, domain 3"/>
    <property type="match status" value="1"/>
</dbReference>
<feature type="domain" description="Acyl-CoA dehydrogenase/oxidase N-terminal" evidence="7">
    <location>
        <begin position="6"/>
        <end position="117"/>
    </location>
</feature>
<dbReference type="InterPro" id="IPR013786">
    <property type="entry name" value="AcylCoA_DH/ox_N"/>
</dbReference>
<evidence type="ECO:0000259" key="6">
    <source>
        <dbReference type="Pfam" id="PF00441"/>
    </source>
</evidence>
<dbReference type="Pfam" id="PF00441">
    <property type="entry name" value="Acyl-CoA_dh_1"/>
    <property type="match status" value="1"/>
</dbReference>
<dbReference type="AlphaFoldDB" id="Q13GX0"/>
<accession>Q13GX0</accession>
<evidence type="ECO:0000256" key="3">
    <source>
        <dbReference type="ARBA" id="ARBA00022630"/>
    </source>
</evidence>
<keyword evidence="3" id="KW-0285">Flavoprotein</keyword>
<dbReference type="InterPro" id="IPR009100">
    <property type="entry name" value="AcylCoA_DH/oxidase_NM_dom_sf"/>
</dbReference>
<dbReference type="InterPro" id="IPR009075">
    <property type="entry name" value="AcylCo_DH/oxidase_C"/>
</dbReference>
<keyword evidence="4" id="KW-0274">FAD</keyword>
<feature type="domain" description="Acyl-CoA dehydrogenase/oxidase C-terminal" evidence="6">
    <location>
        <begin position="236"/>
        <end position="367"/>
    </location>
</feature>
<dbReference type="PANTHER" id="PTHR43884">
    <property type="entry name" value="ACYL-COA DEHYDROGENASE"/>
    <property type="match status" value="1"/>
</dbReference>
<name>Q13GX0_PARXL</name>
<keyword evidence="9" id="KW-1185">Reference proteome</keyword>
<evidence type="ECO:0000313" key="9">
    <source>
        <dbReference type="Proteomes" id="UP000001817"/>
    </source>
</evidence>
<evidence type="ECO:0000313" key="8">
    <source>
        <dbReference type="EMBL" id="ABE36669.1"/>
    </source>
</evidence>
<proteinExistence type="inferred from homology"/>
<sequence length="384" mass="41671">MNFSLTDDLLMLRESANAFLGKEVDLAPLLTPGATVAQAGYDRLWSSVTELGWPGMIVPETYGGLGMSMLDLSMIVSECGRFLAPLPLFGTLAGTWAIEVFGSDTQKERWLPEVATGGLKLALALPELDNVCELSGGGMHISETPEGCRLTGTCSFVVDAAAADRIVVVAGRAGQRRCWLVDSTAAGVDIEMLDWRDITRQVCRVHLRGADAEPLASVDRREGDPWPWIRDRLLLVLAAESAGGLHAVMDDTVAYAKERVAFGRPIGAYQAIKHSLADMLAQAECASTAVLYAAWALSEGDEAGPLAVAMAQSYASDAYRDAAFRSIQVFGAIGFTWEMRNHLYFKRARANAELLGSPPQHRERIVRILEERRRDARSDASVLA</sequence>
<dbReference type="PATRIC" id="fig|266265.5.peg.8552"/>
<evidence type="ECO:0000256" key="5">
    <source>
        <dbReference type="ARBA" id="ARBA00023002"/>
    </source>
</evidence>
<evidence type="ECO:0000259" key="7">
    <source>
        <dbReference type="Pfam" id="PF02771"/>
    </source>
</evidence>
<dbReference type="SUPFAM" id="SSF47203">
    <property type="entry name" value="Acyl-CoA dehydrogenase C-terminal domain-like"/>
    <property type="match status" value="1"/>
</dbReference>
<protein>
    <submittedName>
        <fullName evidence="8">Acyl-CoA dehydrogenase</fullName>
    </submittedName>
</protein>
<dbReference type="GO" id="GO:0050660">
    <property type="term" value="F:flavin adenine dinucleotide binding"/>
    <property type="evidence" value="ECO:0007669"/>
    <property type="project" value="InterPro"/>
</dbReference>
<dbReference type="eggNOG" id="COG1960">
    <property type="taxonomic scope" value="Bacteria"/>
</dbReference>
<dbReference type="KEGG" id="bxe:Bxe_C0702"/>
<dbReference type="OrthoDB" id="8523432at2"/>
<gene>
    <name evidence="8" type="ORF">Bxe_C0702</name>
</gene>
<dbReference type="Gene3D" id="2.40.110.10">
    <property type="entry name" value="Butyryl-CoA Dehydrogenase, subunit A, domain 2"/>
    <property type="match status" value="1"/>
</dbReference>
<dbReference type="SUPFAM" id="SSF56645">
    <property type="entry name" value="Acyl-CoA dehydrogenase NM domain-like"/>
    <property type="match status" value="1"/>
</dbReference>
<dbReference type="KEGG" id="bxb:DR64_7656"/>
<evidence type="ECO:0000256" key="2">
    <source>
        <dbReference type="ARBA" id="ARBA00009347"/>
    </source>
</evidence>